<dbReference type="KEGG" id="run:DR864_04095"/>
<dbReference type="OrthoDB" id="9790326at2"/>
<dbReference type="AlphaFoldDB" id="A0A344TE99"/>
<feature type="transmembrane region" description="Helical" evidence="1">
    <location>
        <begin position="50"/>
        <end position="77"/>
    </location>
</feature>
<reference evidence="2 3" key="1">
    <citation type="submission" date="2018-07" db="EMBL/GenBank/DDBJ databases">
        <title>Genome sequencing of Runella.</title>
        <authorList>
            <person name="Baek M.-G."/>
            <person name="Yi H."/>
        </authorList>
    </citation>
    <scope>NUCLEOTIDE SEQUENCE [LARGE SCALE GENOMIC DNA]</scope>
    <source>
        <strain evidence="2 3">HYN0085</strain>
    </source>
</reference>
<sequence>MSLIHLMQNKCPKCHQGQVFSTTNLFSFRPAKMQEECSHCRQNFSKEPGFYWGAMYVSYGLATLEMALAYVLLISIGIDAFDFLNLAVCIALVLVLFPFNFRMARLIWLYLFTNLIES</sequence>
<keyword evidence="1" id="KW-0812">Transmembrane</keyword>
<dbReference type="RefSeq" id="WP_114065757.1">
    <property type="nucleotide sequence ID" value="NZ_CP030850.1"/>
</dbReference>
<keyword evidence="1" id="KW-0472">Membrane</keyword>
<dbReference type="Pfam" id="PF06170">
    <property type="entry name" value="DUF983"/>
    <property type="match status" value="1"/>
</dbReference>
<name>A0A344TE99_9BACT</name>
<accession>A0A344TE99</accession>
<evidence type="ECO:0000256" key="1">
    <source>
        <dbReference type="SAM" id="Phobius"/>
    </source>
</evidence>
<evidence type="ECO:0000313" key="2">
    <source>
        <dbReference type="EMBL" id="AXE16970.1"/>
    </source>
</evidence>
<dbReference type="InterPro" id="IPR009325">
    <property type="entry name" value="DUF983"/>
</dbReference>
<keyword evidence="3" id="KW-1185">Reference proteome</keyword>
<gene>
    <name evidence="2" type="ORF">DR864_04095</name>
</gene>
<feature type="transmembrane region" description="Helical" evidence="1">
    <location>
        <begin position="83"/>
        <end position="101"/>
    </location>
</feature>
<dbReference type="EMBL" id="CP030850">
    <property type="protein sequence ID" value="AXE16970.1"/>
    <property type="molecule type" value="Genomic_DNA"/>
</dbReference>
<keyword evidence="1" id="KW-1133">Transmembrane helix</keyword>
<organism evidence="2 3">
    <name type="scientific">Runella rosea</name>
    <dbReference type="NCBI Taxonomy" id="2259595"/>
    <lineage>
        <taxon>Bacteria</taxon>
        <taxon>Pseudomonadati</taxon>
        <taxon>Bacteroidota</taxon>
        <taxon>Cytophagia</taxon>
        <taxon>Cytophagales</taxon>
        <taxon>Spirosomataceae</taxon>
        <taxon>Runella</taxon>
    </lineage>
</organism>
<proteinExistence type="predicted"/>
<protein>
    <submittedName>
        <fullName evidence="2">DUF983 domain-containing protein</fullName>
    </submittedName>
</protein>
<evidence type="ECO:0000313" key="3">
    <source>
        <dbReference type="Proteomes" id="UP000251993"/>
    </source>
</evidence>
<dbReference type="Proteomes" id="UP000251993">
    <property type="component" value="Chromosome"/>
</dbReference>